<proteinExistence type="predicted"/>
<dbReference type="Proteomes" id="UP001303473">
    <property type="component" value="Unassembled WGS sequence"/>
</dbReference>
<evidence type="ECO:0000313" key="2">
    <source>
        <dbReference type="EMBL" id="KAK3939805.1"/>
    </source>
</evidence>
<gene>
    <name evidence="2" type="ORF">QBC46DRAFT_262381</name>
</gene>
<name>A0AAN6N600_9PEZI</name>
<dbReference type="Pfam" id="PF00583">
    <property type="entry name" value="Acetyltransf_1"/>
    <property type="match status" value="1"/>
</dbReference>
<dbReference type="EMBL" id="MU853805">
    <property type="protein sequence ID" value="KAK3939805.1"/>
    <property type="molecule type" value="Genomic_DNA"/>
</dbReference>
<feature type="domain" description="N-acetyltransferase" evidence="1">
    <location>
        <begin position="31"/>
        <end position="185"/>
    </location>
</feature>
<organism evidence="2 3">
    <name type="scientific">Diplogelasinospora grovesii</name>
    <dbReference type="NCBI Taxonomy" id="303347"/>
    <lineage>
        <taxon>Eukaryota</taxon>
        <taxon>Fungi</taxon>
        <taxon>Dikarya</taxon>
        <taxon>Ascomycota</taxon>
        <taxon>Pezizomycotina</taxon>
        <taxon>Sordariomycetes</taxon>
        <taxon>Sordariomycetidae</taxon>
        <taxon>Sordariales</taxon>
        <taxon>Diplogelasinosporaceae</taxon>
        <taxon>Diplogelasinospora</taxon>
    </lineage>
</organism>
<reference evidence="3" key="1">
    <citation type="journal article" date="2023" name="Mol. Phylogenet. Evol.">
        <title>Genome-scale phylogeny and comparative genomics of the fungal order Sordariales.</title>
        <authorList>
            <person name="Hensen N."/>
            <person name="Bonometti L."/>
            <person name="Westerberg I."/>
            <person name="Brannstrom I.O."/>
            <person name="Guillou S."/>
            <person name="Cros-Aarteil S."/>
            <person name="Calhoun S."/>
            <person name="Haridas S."/>
            <person name="Kuo A."/>
            <person name="Mondo S."/>
            <person name="Pangilinan J."/>
            <person name="Riley R."/>
            <person name="LaButti K."/>
            <person name="Andreopoulos B."/>
            <person name="Lipzen A."/>
            <person name="Chen C."/>
            <person name="Yan M."/>
            <person name="Daum C."/>
            <person name="Ng V."/>
            <person name="Clum A."/>
            <person name="Steindorff A."/>
            <person name="Ohm R.A."/>
            <person name="Martin F."/>
            <person name="Silar P."/>
            <person name="Natvig D.O."/>
            <person name="Lalanne C."/>
            <person name="Gautier V."/>
            <person name="Ament-Velasquez S.L."/>
            <person name="Kruys A."/>
            <person name="Hutchinson M.I."/>
            <person name="Powell A.J."/>
            <person name="Barry K."/>
            <person name="Miller A.N."/>
            <person name="Grigoriev I.V."/>
            <person name="Debuchy R."/>
            <person name="Gladieux P."/>
            <person name="Hiltunen Thoren M."/>
            <person name="Johannesson H."/>
        </authorList>
    </citation>
    <scope>NUCLEOTIDE SEQUENCE [LARGE SCALE GENOMIC DNA]</scope>
    <source>
        <strain evidence="3">CBS 340.73</strain>
    </source>
</reference>
<dbReference type="SUPFAM" id="SSF55729">
    <property type="entry name" value="Acyl-CoA N-acyltransferases (Nat)"/>
    <property type="match status" value="1"/>
</dbReference>
<accession>A0AAN6N600</accession>
<evidence type="ECO:0000313" key="3">
    <source>
        <dbReference type="Proteomes" id="UP001303473"/>
    </source>
</evidence>
<dbReference type="PROSITE" id="PS51186">
    <property type="entry name" value="GNAT"/>
    <property type="match status" value="1"/>
</dbReference>
<evidence type="ECO:0000259" key="1">
    <source>
        <dbReference type="PROSITE" id="PS51186"/>
    </source>
</evidence>
<dbReference type="InterPro" id="IPR000182">
    <property type="entry name" value="GNAT_dom"/>
</dbReference>
<dbReference type="AlphaFoldDB" id="A0AAN6N600"/>
<protein>
    <recommendedName>
        <fullName evidence="1">N-acetyltransferase domain-containing protein</fullName>
    </recommendedName>
</protein>
<sequence length="187" mass="20860">MTTHVFSQDRHGGFLPYMAALHASCIMADQMVGPFLPPLANERLLAWWKERIAEANQGTRVIVLLLPDTCVPESAHKPQGPELRGLAMLKLSQSETGSFRGHIDAVLVGRNFRRQGGARQLVLALEFEAAKRRRTLLLVDTETGSVAEEAFKKFGYVEIGKVPQFSRGLHNGKKGETFFYKELLPQT</sequence>
<dbReference type="InterPro" id="IPR016181">
    <property type="entry name" value="Acyl_CoA_acyltransferase"/>
</dbReference>
<dbReference type="GO" id="GO:0016747">
    <property type="term" value="F:acyltransferase activity, transferring groups other than amino-acyl groups"/>
    <property type="evidence" value="ECO:0007669"/>
    <property type="project" value="InterPro"/>
</dbReference>
<comment type="caution">
    <text evidence="2">The sequence shown here is derived from an EMBL/GenBank/DDBJ whole genome shotgun (WGS) entry which is preliminary data.</text>
</comment>
<dbReference type="Gene3D" id="3.40.630.30">
    <property type="match status" value="1"/>
</dbReference>
<keyword evidence="3" id="KW-1185">Reference proteome</keyword>